<dbReference type="PRINTS" id="PR00344">
    <property type="entry name" value="BCTRLSENSOR"/>
</dbReference>
<dbReference type="InterPro" id="IPR005467">
    <property type="entry name" value="His_kinase_dom"/>
</dbReference>
<dbReference type="EC" id="2.7.13.3" evidence="2"/>
<feature type="domain" description="Response regulatory" evidence="8">
    <location>
        <begin position="671"/>
        <end position="786"/>
    </location>
</feature>
<evidence type="ECO:0000313" key="10">
    <source>
        <dbReference type="Proteomes" id="UP001082899"/>
    </source>
</evidence>
<dbReference type="InterPro" id="IPR003594">
    <property type="entry name" value="HATPase_dom"/>
</dbReference>
<keyword evidence="3 4" id="KW-0597">Phosphoprotein</keyword>
<accession>A0ABT3ZND3</accession>
<dbReference type="SUPFAM" id="SSF55874">
    <property type="entry name" value="ATPase domain of HSP90 chaperone/DNA topoisomerase II/histidine kinase"/>
    <property type="match status" value="1"/>
</dbReference>
<dbReference type="SMART" id="SM00388">
    <property type="entry name" value="HisKA"/>
    <property type="match status" value="1"/>
</dbReference>
<dbReference type="InterPro" id="IPR001789">
    <property type="entry name" value="Sig_transdc_resp-reg_receiver"/>
</dbReference>
<organism evidence="9 10">
    <name type="scientific">Robbsia betulipollinis</name>
    <dbReference type="NCBI Taxonomy" id="2981849"/>
    <lineage>
        <taxon>Bacteria</taxon>
        <taxon>Pseudomonadati</taxon>
        <taxon>Pseudomonadota</taxon>
        <taxon>Betaproteobacteria</taxon>
        <taxon>Burkholderiales</taxon>
        <taxon>Burkholderiaceae</taxon>
        <taxon>Robbsia</taxon>
    </lineage>
</organism>
<comment type="caution">
    <text evidence="9">The sequence shown here is derived from an EMBL/GenBank/DDBJ whole genome shotgun (WGS) entry which is preliminary data.</text>
</comment>
<feature type="transmembrane region" description="Helical" evidence="6">
    <location>
        <begin position="347"/>
        <end position="367"/>
    </location>
</feature>
<keyword evidence="10" id="KW-1185">Reference proteome</keyword>
<keyword evidence="6" id="KW-1133">Transmembrane helix</keyword>
<dbReference type="PROSITE" id="PS50109">
    <property type="entry name" value="HIS_KIN"/>
    <property type="match status" value="1"/>
</dbReference>
<dbReference type="SMART" id="SM00387">
    <property type="entry name" value="HATPase_c"/>
    <property type="match status" value="1"/>
</dbReference>
<evidence type="ECO:0000256" key="4">
    <source>
        <dbReference type="PROSITE-ProRule" id="PRU00169"/>
    </source>
</evidence>
<reference evidence="9" key="1">
    <citation type="submission" date="2022-11" db="EMBL/GenBank/DDBJ databases">
        <title>Robbsia betulipollinis sp. nov., isolated from pollen of birch (Betula pendula).</title>
        <authorList>
            <person name="Shi H."/>
            <person name="Ambika Manirajan B."/>
            <person name="Ratering S."/>
            <person name="Geissler-Plaum R."/>
            <person name="Schnell S."/>
        </authorList>
    </citation>
    <scope>NUCLEOTIDE SEQUENCE</scope>
    <source>
        <strain evidence="9">Bb-Pol-6</strain>
    </source>
</reference>
<protein>
    <recommendedName>
        <fullName evidence="2">histidine kinase</fullName>
        <ecNumber evidence="2">2.7.13.3</ecNumber>
    </recommendedName>
</protein>
<dbReference type="RefSeq" id="WP_267847834.1">
    <property type="nucleotide sequence ID" value="NZ_JAPMXC010000002.1"/>
</dbReference>
<feature type="compositionally biased region" description="Basic and acidic residues" evidence="5">
    <location>
        <begin position="1"/>
        <end position="10"/>
    </location>
</feature>
<dbReference type="PANTHER" id="PTHR43065">
    <property type="entry name" value="SENSOR HISTIDINE KINASE"/>
    <property type="match status" value="1"/>
</dbReference>
<keyword evidence="6" id="KW-0472">Membrane</keyword>
<sequence>MFGPEMRADGVRSSVSASRAQEAADADREQATAGRSFELQRNLLRMVAGGSAILAALFISIVAVNDWHDRVATYATVAMRTACAVEEHALKVLQLNEALEQQVVDYLDGFDDGDFERLQPRIHAHLCAMALHIPSVVSIYVTNAQGAIVASSIAYPVPRVALTRQPYLRGAMAGRALDEVSPLFVGAISHERLFSTTARRTRADGGFDGIVSIALRPRYFTAFYRETAGVSPPWSLRLSRIDGAVLARYPPAVEAHAPAGTDAGSANGPAFAVDPVSDGGENAAALHALAAGKTAGLFTPRSVFDAGTGDAGTGVLAFRKVDGFPVFVSASVSLAAIRAEWLRHMGLLTASLLLPCLLLWSVIAWSLHRLARGERDWRELQAEVAVRKGVEEAYRQSLKMEALGRLVGNVAHEFNNLLMVVSANTQLVRFADAPKVAPQIAAIERAVRDGQSLTRQLLGVARKQPLRVEPIALYGWLAMQEQRLREVLGSVVVLSWTVPDACRVRVDPYEFELALTNVALNARDAMPAGGRFTIRAATRWCDGREAPSLQGEFVCITLRDTGIGMEPAVLSRAFEPLFSTKSKGRGMGLGLPQVFAFCEQAGGMARIESVPRDGTTVTLYLPRDTLPQPTQHAMQHVVPAVPMGQHATSALRPVVAAAVQPADPAAAVALRILLVEDDDAVAEANGALLATMGHTVQRAVTADAAMALFERGAASAIDVVVSDIQMPGAMNGIDLAERLAQVFPRLPVLLVTGYTRELERARQANRPVFSKPFDIVALDRMLRNIGARGTA</sequence>
<evidence type="ECO:0000256" key="2">
    <source>
        <dbReference type="ARBA" id="ARBA00012438"/>
    </source>
</evidence>
<evidence type="ECO:0000256" key="3">
    <source>
        <dbReference type="ARBA" id="ARBA00022553"/>
    </source>
</evidence>
<evidence type="ECO:0000256" key="6">
    <source>
        <dbReference type="SAM" id="Phobius"/>
    </source>
</evidence>
<feature type="transmembrane region" description="Helical" evidence="6">
    <location>
        <begin position="43"/>
        <end position="64"/>
    </location>
</feature>
<comment type="catalytic activity">
    <reaction evidence="1">
        <text>ATP + protein L-histidine = ADP + protein N-phospho-L-histidine.</text>
        <dbReference type="EC" id="2.7.13.3"/>
    </reaction>
</comment>
<proteinExistence type="predicted"/>
<evidence type="ECO:0000256" key="5">
    <source>
        <dbReference type="SAM" id="MobiDB-lite"/>
    </source>
</evidence>
<feature type="modified residue" description="4-aspartylphosphate" evidence="4">
    <location>
        <position position="723"/>
    </location>
</feature>
<feature type="domain" description="Histidine kinase" evidence="7">
    <location>
        <begin position="409"/>
        <end position="625"/>
    </location>
</feature>
<dbReference type="Gene3D" id="3.40.50.2300">
    <property type="match status" value="1"/>
</dbReference>
<dbReference type="SUPFAM" id="SSF47384">
    <property type="entry name" value="Homodimeric domain of signal transducing histidine kinase"/>
    <property type="match status" value="1"/>
</dbReference>
<evidence type="ECO:0000313" key="9">
    <source>
        <dbReference type="EMBL" id="MCY0387972.1"/>
    </source>
</evidence>
<dbReference type="InterPro" id="IPR003661">
    <property type="entry name" value="HisK_dim/P_dom"/>
</dbReference>
<dbReference type="PANTHER" id="PTHR43065:SF49">
    <property type="entry name" value="HISTIDINE KINASE"/>
    <property type="match status" value="1"/>
</dbReference>
<evidence type="ECO:0000259" key="8">
    <source>
        <dbReference type="PROSITE" id="PS50110"/>
    </source>
</evidence>
<name>A0ABT3ZND3_9BURK</name>
<feature type="region of interest" description="Disordered" evidence="5">
    <location>
        <begin position="1"/>
        <end position="31"/>
    </location>
</feature>
<evidence type="ECO:0000259" key="7">
    <source>
        <dbReference type="PROSITE" id="PS50109"/>
    </source>
</evidence>
<dbReference type="SUPFAM" id="SSF52172">
    <property type="entry name" value="CheY-like"/>
    <property type="match status" value="1"/>
</dbReference>
<dbReference type="PROSITE" id="PS50110">
    <property type="entry name" value="RESPONSE_REGULATORY"/>
    <property type="match status" value="1"/>
</dbReference>
<dbReference type="InterPro" id="IPR036890">
    <property type="entry name" value="HATPase_C_sf"/>
</dbReference>
<dbReference type="CDD" id="cd00082">
    <property type="entry name" value="HisKA"/>
    <property type="match status" value="1"/>
</dbReference>
<dbReference type="Gene3D" id="3.30.450.20">
    <property type="entry name" value="PAS domain"/>
    <property type="match status" value="2"/>
</dbReference>
<dbReference type="Pfam" id="PF02518">
    <property type="entry name" value="HATPase_c"/>
    <property type="match status" value="1"/>
</dbReference>
<dbReference type="InterPro" id="IPR004358">
    <property type="entry name" value="Sig_transdc_His_kin-like_C"/>
</dbReference>
<dbReference type="Pfam" id="PF00072">
    <property type="entry name" value="Response_reg"/>
    <property type="match status" value="1"/>
</dbReference>
<gene>
    <name evidence="9" type="ORF">OVY01_12135</name>
</gene>
<dbReference type="EMBL" id="JAPMXC010000002">
    <property type="protein sequence ID" value="MCY0387972.1"/>
    <property type="molecule type" value="Genomic_DNA"/>
</dbReference>
<dbReference type="InterPro" id="IPR036097">
    <property type="entry name" value="HisK_dim/P_sf"/>
</dbReference>
<dbReference type="CDD" id="cd12914">
    <property type="entry name" value="PDC1_DGC_like"/>
    <property type="match status" value="1"/>
</dbReference>
<evidence type="ECO:0000256" key="1">
    <source>
        <dbReference type="ARBA" id="ARBA00000085"/>
    </source>
</evidence>
<dbReference type="SMART" id="SM00448">
    <property type="entry name" value="REC"/>
    <property type="match status" value="1"/>
</dbReference>
<dbReference type="Proteomes" id="UP001082899">
    <property type="component" value="Unassembled WGS sequence"/>
</dbReference>
<dbReference type="Gene3D" id="1.10.287.130">
    <property type="match status" value="1"/>
</dbReference>
<dbReference type="InterPro" id="IPR011006">
    <property type="entry name" value="CheY-like_superfamily"/>
</dbReference>
<keyword evidence="6" id="KW-0812">Transmembrane</keyword>
<dbReference type="Gene3D" id="3.30.565.10">
    <property type="entry name" value="Histidine kinase-like ATPase, C-terminal domain"/>
    <property type="match status" value="1"/>
</dbReference>